<dbReference type="SUPFAM" id="SSF53448">
    <property type="entry name" value="Nucleotide-diphospho-sugar transferases"/>
    <property type="match status" value="1"/>
</dbReference>
<protein>
    <recommendedName>
        <fullName evidence="3">Glycosyltransferase</fullName>
    </recommendedName>
</protein>
<keyword evidence="2" id="KW-1185">Reference proteome</keyword>
<sequence length="307" mass="33519">MTGALTGATHARPGAPRAALRRLKKQAKRIHAHALAARLRLRNRFATTSVLGDTPVAVSLTSYGQRIATVALAIESIARGRVRPQEFILWLDDEAAYAQLPPSLLRLQRRGLSIRLCDNLGPHTKYYPYLEATAADGRLPLATADDDILYPRTWLLDLYRGHRQHPDAVNCHWASVVGVAEGRIAPYTGWARCRDTSASTAHFATGVSGVLYPPALLAELAALGRAFKPVCPSADDIWLHWVALRTGTKVRQVAPRARHFPLLPGTQEQTLLAGNVIGSGNDTVFSRLYTEQDIALLGLARGEPISH</sequence>
<dbReference type="EMBL" id="BAABEO010000023">
    <property type="protein sequence ID" value="GAA3693029.1"/>
    <property type="molecule type" value="Genomic_DNA"/>
</dbReference>
<accession>A0ABP7CQA3</accession>
<organism evidence="1 2">
    <name type="scientific">Arthrobacter ginkgonis</name>
    <dbReference type="NCBI Taxonomy" id="1630594"/>
    <lineage>
        <taxon>Bacteria</taxon>
        <taxon>Bacillati</taxon>
        <taxon>Actinomycetota</taxon>
        <taxon>Actinomycetes</taxon>
        <taxon>Micrococcales</taxon>
        <taxon>Micrococcaceae</taxon>
        <taxon>Arthrobacter</taxon>
    </lineage>
</organism>
<reference evidence="2" key="1">
    <citation type="journal article" date="2019" name="Int. J. Syst. Evol. Microbiol.">
        <title>The Global Catalogue of Microorganisms (GCM) 10K type strain sequencing project: providing services to taxonomists for standard genome sequencing and annotation.</title>
        <authorList>
            <consortium name="The Broad Institute Genomics Platform"/>
            <consortium name="The Broad Institute Genome Sequencing Center for Infectious Disease"/>
            <person name="Wu L."/>
            <person name="Ma J."/>
        </authorList>
    </citation>
    <scope>NUCLEOTIDE SEQUENCE [LARGE SCALE GENOMIC DNA]</scope>
    <source>
        <strain evidence="2">JCM 30742</strain>
    </source>
</reference>
<dbReference type="RefSeq" id="WP_345152465.1">
    <property type="nucleotide sequence ID" value="NZ_BAABEO010000023.1"/>
</dbReference>
<evidence type="ECO:0000313" key="2">
    <source>
        <dbReference type="Proteomes" id="UP001500752"/>
    </source>
</evidence>
<dbReference type="Proteomes" id="UP001500752">
    <property type="component" value="Unassembled WGS sequence"/>
</dbReference>
<proteinExistence type="predicted"/>
<dbReference type="InterPro" id="IPR029044">
    <property type="entry name" value="Nucleotide-diphossugar_trans"/>
</dbReference>
<comment type="caution">
    <text evidence="1">The sequence shown here is derived from an EMBL/GenBank/DDBJ whole genome shotgun (WGS) entry which is preliminary data.</text>
</comment>
<gene>
    <name evidence="1" type="ORF">GCM10023081_32990</name>
</gene>
<name>A0ABP7CQA3_9MICC</name>
<evidence type="ECO:0000313" key="1">
    <source>
        <dbReference type="EMBL" id="GAA3693029.1"/>
    </source>
</evidence>
<evidence type="ECO:0008006" key="3">
    <source>
        <dbReference type="Google" id="ProtNLM"/>
    </source>
</evidence>